<dbReference type="GO" id="GO:0006629">
    <property type="term" value="P:lipid metabolic process"/>
    <property type="evidence" value="ECO:0007669"/>
    <property type="project" value="InterPro"/>
</dbReference>
<dbReference type="OrthoDB" id="1461976at2759"/>
<keyword evidence="2" id="KW-0812">Transmembrane</keyword>
<reference evidence="4 5" key="1">
    <citation type="submission" date="2014-11" db="EMBL/GenBank/DDBJ databases">
        <authorList>
            <person name="Zhu J."/>
            <person name="Qi W."/>
            <person name="Song R."/>
        </authorList>
    </citation>
    <scope>NUCLEOTIDE SEQUENCE [LARGE SCALE GENOMIC DNA]</scope>
</reference>
<dbReference type="PANTHER" id="PTHR32100">
    <property type="entry name" value="OMEGA-6 FATTY ACID DESATURASE, CHLOROPLASTIC"/>
    <property type="match status" value="1"/>
</dbReference>
<dbReference type="InParanoid" id="A0A0G4FER9"/>
<proteinExistence type="predicted"/>
<feature type="transmembrane region" description="Helical" evidence="2">
    <location>
        <begin position="217"/>
        <end position="235"/>
    </location>
</feature>
<keyword evidence="2" id="KW-1133">Transmembrane helix</keyword>
<name>A0A0G4FER9_VITBC</name>
<dbReference type="CDD" id="cd03507">
    <property type="entry name" value="Delta12-FADS-like"/>
    <property type="match status" value="1"/>
</dbReference>
<feature type="transmembrane region" description="Helical" evidence="2">
    <location>
        <begin position="306"/>
        <end position="324"/>
    </location>
</feature>
<protein>
    <recommendedName>
        <fullName evidence="3">Fatty acid desaturase domain-containing protein</fullName>
    </recommendedName>
</protein>
<accession>A0A0G4FER9</accession>
<evidence type="ECO:0000313" key="5">
    <source>
        <dbReference type="Proteomes" id="UP000041254"/>
    </source>
</evidence>
<dbReference type="InterPro" id="IPR005804">
    <property type="entry name" value="FA_desaturase_dom"/>
</dbReference>
<keyword evidence="5" id="KW-1185">Reference proteome</keyword>
<dbReference type="OMA" id="NKCQFVE"/>
<evidence type="ECO:0000259" key="3">
    <source>
        <dbReference type="Pfam" id="PF00487"/>
    </source>
</evidence>
<evidence type="ECO:0000256" key="2">
    <source>
        <dbReference type="SAM" id="Phobius"/>
    </source>
</evidence>
<dbReference type="Pfam" id="PF00487">
    <property type="entry name" value="FA_desaturase"/>
    <property type="match status" value="1"/>
</dbReference>
<sequence length="465" mass="51915">MSPPPELSDGPASGRSELSDSLRIHERVVTRPVRSDSSYVDAVASPLDLVDAKEDLPKVPTVKEIYDAIPPHCRKRSAVTGLLYLSRDVLFLAVTAWLTYHLVPLVCGHNWLLRTLAWTTYAIVQGTIAFGPWIIAHECGHGAFSESTAINDTVGFIAHSCLLVPYWSWQYTHAKHHKFTNHMTRGDSYTPELKEEVHSPNSTFQLTKMADLIGEDAFAIVEIVLYFLMGYPMYLTSTVGGGRVNYRGEPLDAANGPVSHFYGPDNERFPPHFRWKVTASGLGCGAVIAANVIWGAMTSWWLPLQWYVGPYLVVNAWLVLITWLQHTHPDCPHYGDDAFTWLRGALSTIDRPYPWVVDELHHYIGSTHVLHHVDAKIPFYHAKEATEALKKVLGPLHRYDPTPIWEALFVTARTCLYVDKLEGTQFHKSIDHLKQDNMAQASKANKTTAAACDGAALRARLVSGG</sequence>
<dbReference type="VEuPathDB" id="CryptoDB:Vbra_15192"/>
<dbReference type="EMBL" id="CDMY01000424">
    <property type="protein sequence ID" value="CEM11741.1"/>
    <property type="molecule type" value="Genomic_DNA"/>
</dbReference>
<feature type="region of interest" description="Disordered" evidence="1">
    <location>
        <begin position="1"/>
        <end position="21"/>
    </location>
</feature>
<dbReference type="Proteomes" id="UP000041254">
    <property type="component" value="Unassembled WGS sequence"/>
</dbReference>
<dbReference type="STRING" id="1169540.A0A0G4FER9"/>
<dbReference type="InterPro" id="IPR012171">
    <property type="entry name" value="Fatty_acid_desaturase"/>
</dbReference>
<feature type="transmembrane region" description="Helical" evidence="2">
    <location>
        <begin position="273"/>
        <end position="294"/>
    </location>
</feature>
<evidence type="ECO:0000256" key="1">
    <source>
        <dbReference type="SAM" id="MobiDB-lite"/>
    </source>
</evidence>
<dbReference type="AlphaFoldDB" id="A0A0G4FER9"/>
<keyword evidence="2" id="KW-0472">Membrane</keyword>
<feature type="transmembrane region" description="Helical" evidence="2">
    <location>
        <begin position="82"/>
        <end position="103"/>
    </location>
</feature>
<dbReference type="GO" id="GO:0016491">
    <property type="term" value="F:oxidoreductase activity"/>
    <property type="evidence" value="ECO:0007669"/>
    <property type="project" value="InterPro"/>
</dbReference>
<gene>
    <name evidence="4" type="ORF">Vbra_15192</name>
</gene>
<dbReference type="PhylomeDB" id="A0A0G4FER9"/>
<evidence type="ECO:0000313" key="4">
    <source>
        <dbReference type="EMBL" id="CEM11741.1"/>
    </source>
</evidence>
<feature type="domain" description="Fatty acid desaturase" evidence="3">
    <location>
        <begin position="117"/>
        <end position="395"/>
    </location>
</feature>
<organism evidence="4 5">
    <name type="scientific">Vitrella brassicaformis (strain CCMP3155)</name>
    <dbReference type="NCBI Taxonomy" id="1169540"/>
    <lineage>
        <taxon>Eukaryota</taxon>
        <taxon>Sar</taxon>
        <taxon>Alveolata</taxon>
        <taxon>Colpodellida</taxon>
        <taxon>Vitrellaceae</taxon>
        <taxon>Vitrella</taxon>
    </lineage>
</organism>